<evidence type="ECO:0000256" key="1">
    <source>
        <dbReference type="ARBA" id="ARBA00004613"/>
    </source>
</evidence>
<feature type="disulfide bond" evidence="5">
    <location>
        <begin position="48"/>
        <end position="55"/>
    </location>
</feature>
<reference evidence="7 8" key="2">
    <citation type="submission" date="2018-11" db="EMBL/GenBank/DDBJ databases">
        <authorList>
            <consortium name="Pathogen Informatics"/>
        </authorList>
    </citation>
    <scope>NUCLEOTIDE SEQUENCE [LARGE SCALE GENOMIC DNA]</scope>
</reference>
<keyword evidence="3" id="KW-0677">Repeat</keyword>
<protein>
    <submittedName>
        <fullName evidence="9">Thyroglobulin type-1 domain-containing protein</fullName>
    </submittedName>
</protein>
<dbReference type="OrthoDB" id="6236007at2759"/>
<dbReference type="GO" id="GO:0005615">
    <property type="term" value="C:extracellular space"/>
    <property type="evidence" value="ECO:0007669"/>
    <property type="project" value="TreeGrafter"/>
</dbReference>
<evidence type="ECO:0000259" key="6">
    <source>
        <dbReference type="PROSITE" id="PS51162"/>
    </source>
</evidence>
<dbReference type="PROSITE" id="PS51162">
    <property type="entry name" value="THYROGLOBULIN_1_2"/>
    <property type="match status" value="1"/>
</dbReference>
<dbReference type="Proteomes" id="UP000267096">
    <property type="component" value="Unassembled WGS sequence"/>
</dbReference>
<comment type="caution">
    <text evidence="5">Lacks conserved residue(s) required for the propagation of feature annotation.</text>
</comment>
<proteinExistence type="predicted"/>
<keyword evidence="2" id="KW-0964">Secreted</keyword>
<name>A0A0M3JKS7_ANISI</name>
<dbReference type="EMBL" id="UYRR01020663">
    <property type="protein sequence ID" value="VDK30554.1"/>
    <property type="molecule type" value="Genomic_DNA"/>
</dbReference>
<dbReference type="InterPro" id="IPR000716">
    <property type="entry name" value="Thyroglobulin_1"/>
</dbReference>
<dbReference type="AlphaFoldDB" id="A0A0M3JKS7"/>
<dbReference type="SUPFAM" id="SSF57610">
    <property type="entry name" value="Thyroglobulin type-1 domain"/>
    <property type="match status" value="1"/>
</dbReference>
<comment type="subcellular location">
    <subcellularLocation>
        <location evidence="1">Secreted</location>
    </subcellularLocation>
</comment>
<evidence type="ECO:0000313" key="9">
    <source>
        <dbReference type="WBParaSite" id="ASIM_0000825301-mRNA-1"/>
    </source>
</evidence>
<dbReference type="InterPro" id="IPR051950">
    <property type="entry name" value="Dev_reg/Prot_inhib"/>
</dbReference>
<evidence type="ECO:0000256" key="5">
    <source>
        <dbReference type="PROSITE-ProRule" id="PRU00500"/>
    </source>
</evidence>
<evidence type="ECO:0000256" key="2">
    <source>
        <dbReference type="ARBA" id="ARBA00022525"/>
    </source>
</evidence>
<dbReference type="InterPro" id="IPR036857">
    <property type="entry name" value="Thyroglobulin_1_sf"/>
</dbReference>
<keyword evidence="4 5" id="KW-1015">Disulfide bond</keyword>
<dbReference type="Pfam" id="PF00086">
    <property type="entry name" value="Thyroglobulin_1"/>
    <property type="match status" value="1"/>
</dbReference>
<feature type="domain" description="Thyroglobulin type-1" evidence="6">
    <location>
        <begin position="9"/>
        <end position="79"/>
    </location>
</feature>
<reference evidence="9" key="1">
    <citation type="submission" date="2017-02" db="UniProtKB">
        <authorList>
            <consortium name="WormBaseParasite"/>
        </authorList>
    </citation>
    <scope>IDENTIFICATION</scope>
</reference>
<organism evidence="9">
    <name type="scientific">Anisakis simplex</name>
    <name type="common">Herring worm</name>
    <dbReference type="NCBI Taxonomy" id="6269"/>
    <lineage>
        <taxon>Eukaryota</taxon>
        <taxon>Metazoa</taxon>
        <taxon>Ecdysozoa</taxon>
        <taxon>Nematoda</taxon>
        <taxon>Chromadorea</taxon>
        <taxon>Rhabditida</taxon>
        <taxon>Spirurina</taxon>
        <taxon>Ascaridomorpha</taxon>
        <taxon>Ascaridoidea</taxon>
        <taxon>Anisakidae</taxon>
        <taxon>Anisakis</taxon>
        <taxon>Anisakis simplex complex</taxon>
    </lineage>
</organism>
<dbReference type="Gene3D" id="4.10.800.10">
    <property type="entry name" value="Thyroglobulin type-1"/>
    <property type="match status" value="1"/>
</dbReference>
<evidence type="ECO:0000256" key="4">
    <source>
        <dbReference type="ARBA" id="ARBA00023157"/>
    </source>
</evidence>
<keyword evidence="8" id="KW-1185">Reference proteome</keyword>
<evidence type="ECO:0000313" key="8">
    <source>
        <dbReference type="Proteomes" id="UP000267096"/>
    </source>
</evidence>
<sequence>MLPVKTAFSAACSHRRRQVLDELPTNDVFGINIPQCEGDGKFYRAEQCRVGTEQCWCVNQYGRQIGSMHSKISDFREICQTIRNSFKAEPNWSLREEEEKAMKDVDNVMSESRREVKNVTGFENHVTLYIGEEGSPWNTSGISMISPETDLTDDVGKNDNRVRNSTEMTALL</sequence>
<evidence type="ECO:0000313" key="7">
    <source>
        <dbReference type="EMBL" id="VDK30554.1"/>
    </source>
</evidence>
<dbReference type="PANTHER" id="PTHR12352:SF3">
    <property type="entry name" value="NIDOGEN-2"/>
    <property type="match status" value="1"/>
</dbReference>
<gene>
    <name evidence="7" type="ORF">ASIM_LOCUS8008</name>
</gene>
<accession>A0A0M3JKS7</accession>
<dbReference type="PANTHER" id="PTHR12352">
    <property type="entry name" value="SECRETED MODULAR CALCIUM-BINDING PROTEIN"/>
    <property type="match status" value="1"/>
</dbReference>
<dbReference type="WBParaSite" id="ASIM_0000825301-mRNA-1">
    <property type="protein sequence ID" value="ASIM_0000825301-mRNA-1"/>
    <property type="gene ID" value="ASIM_0000825301"/>
</dbReference>
<evidence type="ECO:0000256" key="3">
    <source>
        <dbReference type="ARBA" id="ARBA00022737"/>
    </source>
</evidence>
<dbReference type="CDD" id="cd00191">
    <property type="entry name" value="TY"/>
    <property type="match status" value="1"/>
</dbReference>